<dbReference type="Proteomes" id="UP000805193">
    <property type="component" value="Unassembled WGS sequence"/>
</dbReference>
<accession>A0AC60P7I6</accession>
<reference evidence="1 2" key="1">
    <citation type="journal article" date="2020" name="Cell">
        <title>Large-Scale Comparative Analyses of Tick Genomes Elucidate Their Genetic Diversity and Vector Capacities.</title>
        <authorList>
            <consortium name="Tick Genome and Microbiome Consortium (TIGMIC)"/>
            <person name="Jia N."/>
            <person name="Wang J."/>
            <person name="Shi W."/>
            <person name="Du L."/>
            <person name="Sun Y."/>
            <person name="Zhan W."/>
            <person name="Jiang J.F."/>
            <person name="Wang Q."/>
            <person name="Zhang B."/>
            <person name="Ji P."/>
            <person name="Bell-Sakyi L."/>
            <person name="Cui X.M."/>
            <person name="Yuan T.T."/>
            <person name="Jiang B.G."/>
            <person name="Yang W.F."/>
            <person name="Lam T.T."/>
            <person name="Chang Q.C."/>
            <person name="Ding S.J."/>
            <person name="Wang X.J."/>
            <person name="Zhu J.G."/>
            <person name="Ruan X.D."/>
            <person name="Zhao L."/>
            <person name="Wei J.T."/>
            <person name="Ye R.Z."/>
            <person name="Que T.C."/>
            <person name="Du C.H."/>
            <person name="Zhou Y.H."/>
            <person name="Cheng J.X."/>
            <person name="Dai P.F."/>
            <person name="Guo W.B."/>
            <person name="Han X.H."/>
            <person name="Huang E.J."/>
            <person name="Li L.F."/>
            <person name="Wei W."/>
            <person name="Gao Y.C."/>
            <person name="Liu J.Z."/>
            <person name="Shao H.Z."/>
            <person name="Wang X."/>
            <person name="Wang C.C."/>
            <person name="Yang T.C."/>
            <person name="Huo Q.B."/>
            <person name="Li W."/>
            <person name="Chen H.Y."/>
            <person name="Chen S.E."/>
            <person name="Zhou L.G."/>
            <person name="Ni X.B."/>
            <person name="Tian J.H."/>
            <person name="Sheng Y."/>
            <person name="Liu T."/>
            <person name="Pan Y.S."/>
            <person name="Xia L.Y."/>
            <person name="Li J."/>
            <person name="Zhao F."/>
            <person name="Cao W.C."/>
        </authorList>
    </citation>
    <scope>NUCLEOTIDE SEQUENCE [LARGE SCALE GENOMIC DNA]</scope>
    <source>
        <strain evidence="1">Iper-2018</strain>
    </source>
</reference>
<gene>
    <name evidence="1" type="ORF">HPB47_007485</name>
</gene>
<evidence type="ECO:0000313" key="2">
    <source>
        <dbReference type="Proteomes" id="UP000805193"/>
    </source>
</evidence>
<name>A0AC60P7I6_IXOPE</name>
<sequence>MAAAQRLVARGFLLLGNVEVLLEPVAACVVFLSVYPLHPYVSEEEGLVQVLAQNGRGKAINHATFRDRADVRTDTRVVKMEMSKPVPNLVHIQGPRVMVDHHRLRRVCSRCGMEGHIGPPSNTPRCDRCGVLGHATAGCTAPCQRCGHGHATTDCVHDYVLRRCRRPTTQEDPPTTARSEVLPPSPS</sequence>
<proteinExistence type="predicted"/>
<comment type="caution">
    <text evidence="1">The sequence shown here is derived from an EMBL/GenBank/DDBJ whole genome shotgun (WGS) entry which is preliminary data.</text>
</comment>
<evidence type="ECO:0000313" key="1">
    <source>
        <dbReference type="EMBL" id="KAG0415349.1"/>
    </source>
</evidence>
<organism evidence="1 2">
    <name type="scientific">Ixodes persulcatus</name>
    <name type="common">Taiga tick</name>
    <dbReference type="NCBI Taxonomy" id="34615"/>
    <lineage>
        <taxon>Eukaryota</taxon>
        <taxon>Metazoa</taxon>
        <taxon>Ecdysozoa</taxon>
        <taxon>Arthropoda</taxon>
        <taxon>Chelicerata</taxon>
        <taxon>Arachnida</taxon>
        <taxon>Acari</taxon>
        <taxon>Parasitiformes</taxon>
        <taxon>Ixodida</taxon>
        <taxon>Ixodoidea</taxon>
        <taxon>Ixodidae</taxon>
        <taxon>Ixodinae</taxon>
        <taxon>Ixodes</taxon>
    </lineage>
</organism>
<keyword evidence="2" id="KW-1185">Reference proteome</keyword>
<dbReference type="EMBL" id="JABSTQ010011083">
    <property type="protein sequence ID" value="KAG0415349.1"/>
    <property type="molecule type" value="Genomic_DNA"/>
</dbReference>
<protein>
    <submittedName>
        <fullName evidence="1">Uncharacterized protein</fullName>
    </submittedName>
</protein>